<comment type="similarity">
    <text evidence="1">Belongs to the zygin family.</text>
</comment>
<dbReference type="EMBL" id="MTYJ01000194">
    <property type="protein sequence ID" value="OWA50490.1"/>
    <property type="molecule type" value="Genomic_DNA"/>
</dbReference>
<organism evidence="6 7">
    <name type="scientific">Hypsibius exemplaris</name>
    <name type="common">Freshwater tardigrade</name>
    <dbReference type="NCBI Taxonomy" id="2072580"/>
    <lineage>
        <taxon>Eukaryota</taxon>
        <taxon>Metazoa</taxon>
        <taxon>Ecdysozoa</taxon>
        <taxon>Tardigrada</taxon>
        <taxon>Eutardigrada</taxon>
        <taxon>Parachela</taxon>
        <taxon>Hypsibioidea</taxon>
        <taxon>Hypsibiidae</taxon>
        <taxon>Hypsibius</taxon>
    </lineage>
</organism>
<evidence type="ECO:0000256" key="2">
    <source>
        <dbReference type="ARBA" id="ARBA00022553"/>
    </source>
</evidence>
<dbReference type="Pfam" id="PF07763">
    <property type="entry name" value="FEZ"/>
    <property type="match status" value="1"/>
</dbReference>
<evidence type="ECO:0000256" key="1">
    <source>
        <dbReference type="ARBA" id="ARBA00006788"/>
    </source>
</evidence>
<dbReference type="PANTHER" id="PTHR12394">
    <property type="entry name" value="ZYGIN"/>
    <property type="match status" value="1"/>
</dbReference>
<dbReference type="OrthoDB" id="7959977at2759"/>
<keyword evidence="7" id="KW-1185">Reference proteome</keyword>
<protein>
    <submittedName>
        <fullName evidence="6">Fasciculation and elongation protein zeta-2</fullName>
    </submittedName>
</protein>
<evidence type="ECO:0000313" key="7">
    <source>
        <dbReference type="Proteomes" id="UP000192578"/>
    </source>
</evidence>
<dbReference type="AlphaFoldDB" id="A0A9X6N9M4"/>
<comment type="caution">
    <text evidence="6">The sequence shown here is derived from an EMBL/GenBank/DDBJ whole genome shotgun (WGS) entry which is preliminary data.</text>
</comment>
<keyword evidence="2" id="KW-0597">Phosphoprotein</keyword>
<accession>A0A9X6N9M4</accession>
<evidence type="ECO:0000313" key="6">
    <source>
        <dbReference type="EMBL" id="OWA50490.1"/>
    </source>
</evidence>
<feature type="compositionally biased region" description="Low complexity" evidence="5">
    <location>
        <begin position="258"/>
        <end position="268"/>
    </location>
</feature>
<dbReference type="PANTHER" id="PTHR12394:SF12">
    <property type="entry name" value="LD08195P"/>
    <property type="match status" value="1"/>
</dbReference>
<evidence type="ECO:0000256" key="4">
    <source>
        <dbReference type="SAM" id="Coils"/>
    </source>
</evidence>
<name>A0A9X6N9M4_HYPEX</name>
<gene>
    <name evidence="6" type="ORF">BV898_15003</name>
</gene>
<evidence type="ECO:0000256" key="5">
    <source>
        <dbReference type="SAM" id="MobiDB-lite"/>
    </source>
</evidence>
<dbReference type="InterPro" id="IPR011680">
    <property type="entry name" value="FEZ"/>
</dbReference>
<keyword evidence="3 4" id="KW-0175">Coiled coil</keyword>
<feature type="region of interest" description="Disordered" evidence="5">
    <location>
        <begin position="230"/>
        <end position="268"/>
    </location>
</feature>
<dbReference type="GO" id="GO:0030424">
    <property type="term" value="C:axon"/>
    <property type="evidence" value="ECO:0007669"/>
    <property type="project" value="TreeGrafter"/>
</dbReference>
<reference evidence="7" key="1">
    <citation type="submission" date="2017-01" db="EMBL/GenBank/DDBJ databases">
        <title>Comparative genomics of anhydrobiosis in the tardigrade Hypsibius dujardini.</title>
        <authorList>
            <person name="Yoshida Y."/>
            <person name="Koutsovoulos G."/>
            <person name="Laetsch D."/>
            <person name="Stevens L."/>
            <person name="Kumar S."/>
            <person name="Horikawa D."/>
            <person name="Ishino K."/>
            <person name="Komine S."/>
            <person name="Tomita M."/>
            <person name="Blaxter M."/>
            <person name="Arakawa K."/>
        </authorList>
    </citation>
    <scope>NUCLEOTIDE SEQUENCE [LARGE SCALE GENOMIC DNA]</scope>
    <source>
        <strain evidence="7">Z151</strain>
    </source>
</reference>
<evidence type="ECO:0000256" key="3">
    <source>
        <dbReference type="ARBA" id="ARBA00023054"/>
    </source>
</evidence>
<feature type="coiled-coil region" evidence="4">
    <location>
        <begin position="277"/>
        <end position="304"/>
    </location>
</feature>
<feature type="region of interest" description="Disordered" evidence="5">
    <location>
        <begin position="1"/>
        <end position="40"/>
    </location>
</feature>
<dbReference type="GO" id="GO:0005737">
    <property type="term" value="C:cytoplasm"/>
    <property type="evidence" value="ECO:0007669"/>
    <property type="project" value="TreeGrafter"/>
</dbReference>
<proteinExistence type="inferred from homology"/>
<sequence>MMMDDLTAELTDAPLARSEEDYEEDQVRSEDVEEWQDFSSSQIAGASSSFSAGGGSAESTFGSSGYSSLAGTCENFRTVVGKAAKVDQHFTEGMSRGGSLEDLVGTFDEKISQCFGDMDSDLQDFAPVQIRTHDELIGQSKFWQDLTSSFGTVMPVDWSKTVIRNKLFLPVLALNCHTNSNSMDNHCSSSSDEELNNQLDMHNIICSDPDHNGLASADDVIKEIENIMQQGDGGGHVEGAEECSLGGRNDAESQANQSSSASSLPTLPSPLYEEKLQDLNSTELMELQTELERLTQKYSEILIQELALRDEQQFEKEVKNSFISELIKVQNKRRQFAIDKKRSGGGGSLKAKTPDRDAKYLTTIIPYEPGLLTTRHMQIMIKILAAINEDSPTTPALLTDYILKVLCPKDMAVI</sequence>
<dbReference type="Proteomes" id="UP000192578">
    <property type="component" value="Unassembled WGS sequence"/>
</dbReference>